<keyword evidence="2" id="KW-1185">Reference proteome</keyword>
<evidence type="ECO:0000313" key="2">
    <source>
        <dbReference type="Proteomes" id="UP001149140"/>
    </source>
</evidence>
<sequence length="107" mass="12284">MDLPPHARAVLTGPDLVARNLAGLERDPQRKWMLRRPRAVRRSYVSVVVDGAGDEERWMLLQDEETRDSYVADVLSREAEPDRQAMWLLGQPRAVRESYVADVIDAR</sequence>
<protein>
    <submittedName>
        <fullName evidence="1">Uncharacterized protein</fullName>
    </submittedName>
</protein>
<name>A0A9X3MR09_9ACTN</name>
<organism evidence="1 2">
    <name type="scientific">Solirubrobacter ginsenosidimutans</name>
    <dbReference type="NCBI Taxonomy" id="490573"/>
    <lineage>
        <taxon>Bacteria</taxon>
        <taxon>Bacillati</taxon>
        <taxon>Actinomycetota</taxon>
        <taxon>Thermoleophilia</taxon>
        <taxon>Solirubrobacterales</taxon>
        <taxon>Solirubrobacteraceae</taxon>
        <taxon>Solirubrobacter</taxon>
    </lineage>
</organism>
<evidence type="ECO:0000313" key="1">
    <source>
        <dbReference type="EMBL" id="MDA0160222.1"/>
    </source>
</evidence>
<gene>
    <name evidence="1" type="ORF">OM076_08105</name>
</gene>
<comment type="caution">
    <text evidence="1">The sequence shown here is derived from an EMBL/GenBank/DDBJ whole genome shotgun (WGS) entry which is preliminary data.</text>
</comment>
<dbReference type="Proteomes" id="UP001149140">
    <property type="component" value="Unassembled WGS sequence"/>
</dbReference>
<reference evidence="1" key="1">
    <citation type="submission" date="2022-10" db="EMBL/GenBank/DDBJ databases">
        <title>The WGS of Solirubrobacter ginsenosidimutans DSM 21036.</title>
        <authorList>
            <person name="Jiang Z."/>
        </authorList>
    </citation>
    <scope>NUCLEOTIDE SEQUENCE</scope>
    <source>
        <strain evidence="1">DSM 21036</strain>
    </source>
</reference>
<accession>A0A9X3MR09</accession>
<proteinExistence type="predicted"/>
<dbReference type="AlphaFoldDB" id="A0A9X3MR09"/>
<dbReference type="EMBL" id="JAPDOD010000004">
    <property type="protein sequence ID" value="MDA0160222.1"/>
    <property type="molecule type" value="Genomic_DNA"/>
</dbReference>
<dbReference type="RefSeq" id="WP_270038989.1">
    <property type="nucleotide sequence ID" value="NZ_JAPDOD010000004.1"/>
</dbReference>